<comment type="caution">
    <text evidence="16">The sequence shown here is derived from an EMBL/GenBank/DDBJ whole genome shotgun (WGS) entry which is preliminary data.</text>
</comment>
<dbReference type="Pfam" id="PF00441">
    <property type="entry name" value="Acyl-CoA_dh_1"/>
    <property type="match status" value="1"/>
</dbReference>
<dbReference type="Gene3D" id="2.40.110.10">
    <property type="entry name" value="Butyryl-CoA Dehydrogenase, subunit A, domain 2"/>
    <property type="match status" value="1"/>
</dbReference>
<evidence type="ECO:0000256" key="8">
    <source>
        <dbReference type="ARBA" id="ARBA00022827"/>
    </source>
</evidence>
<comment type="similarity">
    <text evidence="3">Belongs to the acyl-CoA dehydrogenase family.</text>
</comment>
<organism evidence="16 17">
    <name type="scientific">Variovorax paradoxus</name>
    <dbReference type="NCBI Taxonomy" id="34073"/>
    <lineage>
        <taxon>Bacteria</taxon>
        <taxon>Pseudomonadati</taxon>
        <taxon>Pseudomonadota</taxon>
        <taxon>Betaproteobacteria</taxon>
        <taxon>Burkholderiales</taxon>
        <taxon>Comamonadaceae</taxon>
        <taxon>Variovorax</taxon>
    </lineage>
</organism>
<reference evidence="16 17" key="1">
    <citation type="submission" date="2017-08" db="EMBL/GenBank/DDBJ databases">
        <title>Infants hospitalized years apart are colonized by the same room-sourced microbial strains.</title>
        <authorList>
            <person name="Brooks B."/>
            <person name="Olm M.R."/>
            <person name="Firek B.A."/>
            <person name="Baker R."/>
            <person name="Thomas B.C."/>
            <person name="Morowitz M.J."/>
            <person name="Banfield J.F."/>
        </authorList>
    </citation>
    <scope>NUCLEOTIDE SEQUENCE [LARGE SCALE GENOMIC DNA]</scope>
    <source>
        <strain evidence="16">S2_005_003_R2_41</strain>
    </source>
</reference>
<dbReference type="Gene3D" id="1.20.140.10">
    <property type="entry name" value="Butyryl-CoA Dehydrogenase, subunit A, domain 3"/>
    <property type="match status" value="1"/>
</dbReference>
<feature type="domain" description="Acyl-CoA dehydrogenase C-terminal bacterial-type" evidence="15">
    <location>
        <begin position="451"/>
        <end position="699"/>
    </location>
</feature>
<evidence type="ECO:0000256" key="2">
    <source>
        <dbReference type="ARBA" id="ARBA00005005"/>
    </source>
</evidence>
<evidence type="ECO:0000313" key="16">
    <source>
        <dbReference type="EMBL" id="PZQ73477.1"/>
    </source>
</evidence>
<evidence type="ECO:0000256" key="11">
    <source>
        <dbReference type="ARBA" id="ARBA00049247"/>
    </source>
</evidence>
<comment type="catalytic activity">
    <reaction evidence="11">
        <text>a long-chain 2,3-saturated fatty acyl-CoA + oxidized [electron-transfer flavoprotein] + H(+) = a long-chain (2E)-enoyl-CoA + reduced [electron-transfer flavoprotein]</text>
        <dbReference type="Rhea" id="RHEA:17721"/>
        <dbReference type="Rhea" id="RHEA-COMP:10685"/>
        <dbReference type="Rhea" id="RHEA-COMP:10686"/>
        <dbReference type="ChEBI" id="CHEBI:15378"/>
        <dbReference type="ChEBI" id="CHEBI:57692"/>
        <dbReference type="ChEBI" id="CHEBI:58307"/>
        <dbReference type="ChEBI" id="CHEBI:83721"/>
        <dbReference type="ChEBI" id="CHEBI:83727"/>
        <dbReference type="EC" id="1.3.8.8"/>
    </reaction>
</comment>
<evidence type="ECO:0000256" key="3">
    <source>
        <dbReference type="ARBA" id="ARBA00009347"/>
    </source>
</evidence>
<dbReference type="InterPro" id="IPR009075">
    <property type="entry name" value="AcylCo_DH/oxidase_C"/>
</dbReference>
<dbReference type="InterPro" id="IPR050741">
    <property type="entry name" value="Acyl-CoA_dehydrogenase"/>
</dbReference>
<evidence type="ECO:0000256" key="10">
    <source>
        <dbReference type="ARBA" id="ARBA00047882"/>
    </source>
</evidence>
<dbReference type="GO" id="GO:0050660">
    <property type="term" value="F:flavin adenine dinucleotide binding"/>
    <property type="evidence" value="ECO:0007669"/>
    <property type="project" value="InterPro"/>
</dbReference>
<dbReference type="EMBL" id="QFPP01000183">
    <property type="protein sequence ID" value="PZQ73477.1"/>
    <property type="molecule type" value="Genomic_DNA"/>
</dbReference>
<dbReference type="FunFam" id="1.10.540.10:FF:000004">
    <property type="entry name" value="Acyl-CoA dehydrogenase"/>
    <property type="match status" value="1"/>
</dbReference>
<keyword evidence="8" id="KW-0274">FAD</keyword>
<evidence type="ECO:0000256" key="1">
    <source>
        <dbReference type="ARBA" id="ARBA00001974"/>
    </source>
</evidence>
<dbReference type="Pfam" id="PF02771">
    <property type="entry name" value="Acyl-CoA_dh_N"/>
    <property type="match status" value="1"/>
</dbReference>
<comment type="catalytic activity">
    <reaction evidence="10">
        <text>a medium-chain 2,3-saturated fatty acyl-CoA + oxidized [electron-transfer flavoprotein] + H(+) = a medium-chain (2E)-enoyl-CoA + reduced [electron-transfer flavoprotein]</text>
        <dbReference type="Rhea" id="RHEA:14477"/>
        <dbReference type="Rhea" id="RHEA-COMP:10685"/>
        <dbReference type="Rhea" id="RHEA-COMP:10686"/>
        <dbReference type="ChEBI" id="CHEBI:15378"/>
        <dbReference type="ChEBI" id="CHEBI:57692"/>
        <dbReference type="ChEBI" id="CHEBI:58307"/>
        <dbReference type="ChEBI" id="CHEBI:83723"/>
        <dbReference type="ChEBI" id="CHEBI:83726"/>
        <dbReference type="EC" id="1.3.8.7"/>
    </reaction>
</comment>
<dbReference type="EC" id="1.3.8.8" evidence="5"/>
<evidence type="ECO:0000313" key="17">
    <source>
        <dbReference type="Proteomes" id="UP000249135"/>
    </source>
</evidence>
<dbReference type="PANTHER" id="PTHR48083">
    <property type="entry name" value="MEDIUM-CHAIN SPECIFIC ACYL-COA DEHYDROGENASE, MITOCHONDRIAL-RELATED"/>
    <property type="match status" value="1"/>
</dbReference>
<evidence type="ECO:0000259" key="13">
    <source>
        <dbReference type="Pfam" id="PF00441"/>
    </source>
</evidence>
<evidence type="ECO:0000256" key="7">
    <source>
        <dbReference type="ARBA" id="ARBA00022630"/>
    </source>
</evidence>
<feature type="domain" description="Acyl-CoA dehydrogenase/oxidase N-terminal" evidence="14">
    <location>
        <begin position="67"/>
        <end position="170"/>
    </location>
</feature>
<dbReference type="InterPro" id="IPR015396">
    <property type="entry name" value="FadE_C"/>
</dbReference>
<dbReference type="GO" id="GO:0004466">
    <property type="term" value="F:long-chain fatty acyl-CoA dehydrogenase activity"/>
    <property type="evidence" value="ECO:0007669"/>
    <property type="project" value="UniProtKB-EC"/>
</dbReference>
<dbReference type="InterPro" id="IPR013786">
    <property type="entry name" value="AcylCoA_DH/ox_N"/>
</dbReference>
<dbReference type="GO" id="GO:0070991">
    <property type="term" value="F:medium-chain fatty acyl-CoA dehydrogenase activity"/>
    <property type="evidence" value="ECO:0007669"/>
    <property type="project" value="UniProtKB-EC"/>
</dbReference>
<comment type="pathway">
    <text evidence="2">Lipid metabolism; fatty acid beta-oxidation.</text>
</comment>
<feature type="region of interest" description="Disordered" evidence="12">
    <location>
        <begin position="711"/>
        <end position="757"/>
    </location>
</feature>
<accession>A0A2W5RS53</accession>
<dbReference type="NCBIfam" id="NF009586">
    <property type="entry name" value="PRK13026.1"/>
    <property type="match status" value="1"/>
</dbReference>
<evidence type="ECO:0000256" key="4">
    <source>
        <dbReference type="ARBA" id="ARBA00012033"/>
    </source>
</evidence>
<dbReference type="PANTHER" id="PTHR48083:SF33">
    <property type="entry name" value="ACYL-COENZYME A DEHYDROGENASE"/>
    <property type="match status" value="1"/>
</dbReference>
<evidence type="ECO:0000256" key="9">
    <source>
        <dbReference type="ARBA" id="ARBA00023002"/>
    </source>
</evidence>
<evidence type="ECO:0000256" key="12">
    <source>
        <dbReference type="SAM" id="MobiDB-lite"/>
    </source>
</evidence>
<dbReference type="AlphaFoldDB" id="A0A2W5RS53"/>
<dbReference type="InterPro" id="IPR037069">
    <property type="entry name" value="AcylCoA_DH/ox_N_sf"/>
</dbReference>
<name>A0A2W5RS53_VARPD</name>
<protein>
    <recommendedName>
        <fullName evidence="6">Acyl-coenzyme A dehydrogenase</fullName>
        <ecNumber evidence="4">1.3.8.7</ecNumber>
        <ecNumber evidence="5">1.3.8.8</ecNumber>
    </recommendedName>
</protein>
<comment type="cofactor">
    <cofactor evidence="1">
        <name>FAD</name>
        <dbReference type="ChEBI" id="CHEBI:57692"/>
    </cofactor>
</comment>
<evidence type="ECO:0000256" key="5">
    <source>
        <dbReference type="ARBA" id="ARBA00012040"/>
    </source>
</evidence>
<dbReference type="InterPro" id="IPR036250">
    <property type="entry name" value="AcylCo_DH-like_C"/>
</dbReference>
<dbReference type="GO" id="GO:0005737">
    <property type="term" value="C:cytoplasm"/>
    <property type="evidence" value="ECO:0007669"/>
    <property type="project" value="TreeGrafter"/>
</dbReference>
<dbReference type="SUPFAM" id="SSF56645">
    <property type="entry name" value="Acyl-CoA dehydrogenase NM domain-like"/>
    <property type="match status" value="1"/>
</dbReference>
<dbReference type="Proteomes" id="UP000249135">
    <property type="component" value="Unassembled WGS sequence"/>
</dbReference>
<gene>
    <name evidence="16" type="ORF">DI563_14755</name>
</gene>
<dbReference type="InterPro" id="IPR009100">
    <property type="entry name" value="AcylCoA_DH/oxidase_NM_dom_sf"/>
</dbReference>
<dbReference type="Gene3D" id="1.10.540.10">
    <property type="entry name" value="Acyl-CoA dehydrogenase/oxidase, N-terminal domain"/>
    <property type="match status" value="1"/>
</dbReference>
<dbReference type="GO" id="GO:0033539">
    <property type="term" value="P:fatty acid beta-oxidation using acyl-CoA dehydrogenase"/>
    <property type="evidence" value="ECO:0007669"/>
    <property type="project" value="InterPro"/>
</dbReference>
<sequence length="757" mass="81068">MSLATWIGHRAMKPFSRALPPLGETERAALEAGTVGFEGQLFAGRPDFDALVRMGPNRLTAAEQSFLDHEVRQLCRMLDDHAIDEAQDLPPEVWQFLREKRFFGMIIPQAFGGLGFSHHAHATVVARIATVNVATAVTVMVPNSLGPAELLLRYGTEAQQQHYLPRLADGRELPCFGLTSPYAGSDAAAIPDRGVLVEREFEGRMTRGFLVDFDKRYITLAPVATVVGLAFHAHDPSQAEWARDLGITCALIPVPQAGMDIGRRHRPMDSAFMNGPIRGEQVFVPMDWVIGGEAQVGQGWRMLMECLAAGRAISLPALGSAMQQTALFVANGYGQVREQFGLPIGRFDAVAGLVAGMAAELYATDAARRYTAAALDAGERPSVASAILKVQLTEAGRRAVNHGMDILGGKGIIAGPSNLLGIAYRQAPIAITVEGANLLTRALIVFGQGAVRCHPHVQAEMAAVQARDEEALGRALLAHGRHVARNFFAGLFGFGVRGNPPEALAREARLIARMSAKYAFTADLAMGLLGGKLKRMELLSARLGDVLAHLYLASACVWRFQVMDQASPTMLPVARAAIRLQLDAAAGILRELYANLPTPGRRALGRLVMAGAGHLAPMRDVPLLQLAEQLRTEPALVAALVPDLARPAAGGLRDLMEALELAQRLGPETATLNRALRRTRSLDEAARAARDPALARAYLEAADRVIQVDDVPGPASRLQSQPANEAPAGFTAERASAGPGPSAHPPERRTPRPVPAG</sequence>
<dbReference type="Pfam" id="PF09317">
    <property type="entry name" value="ACDH_C"/>
    <property type="match status" value="1"/>
</dbReference>
<dbReference type="UniPathway" id="UPA00659"/>
<evidence type="ECO:0000259" key="14">
    <source>
        <dbReference type="Pfam" id="PF02771"/>
    </source>
</evidence>
<dbReference type="InterPro" id="IPR046373">
    <property type="entry name" value="Acyl-CoA_Oxase/DH_mid-dom_sf"/>
</dbReference>
<evidence type="ECO:0000259" key="15">
    <source>
        <dbReference type="Pfam" id="PF09317"/>
    </source>
</evidence>
<evidence type="ECO:0000256" key="6">
    <source>
        <dbReference type="ARBA" id="ARBA00020144"/>
    </source>
</evidence>
<dbReference type="EC" id="1.3.8.7" evidence="4"/>
<keyword evidence="9" id="KW-0560">Oxidoreductase</keyword>
<feature type="domain" description="Acyl-CoA dehydrogenase/oxidase C-terminal" evidence="13">
    <location>
        <begin position="297"/>
        <end position="444"/>
    </location>
</feature>
<dbReference type="SUPFAM" id="SSF47203">
    <property type="entry name" value="Acyl-CoA dehydrogenase C-terminal domain-like"/>
    <property type="match status" value="1"/>
</dbReference>
<dbReference type="NCBIfam" id="NF007000">
    <property type="entry name" value="PRK09463.1"/>
    <property type="match status" value="1"/>
</dbReference>
<proteinExistence type="inferred from homology"/>
<keyword evidence="7" id="KW-0285">Flavoprotein</keyword>